<dbReference type="Proteomes" id="UP000076420">
    <property type="component" value="Unassembled WGS sequence"/>
</dbReference>
<dbReference type="PRINTS" id="PR00068">
    <property type="entry name" value="CUZNDISMTASE"/>
</dbReference>
<comment type="cofactor">
    <cofactor evidence="1">
        <name>Cu cation</name>
        <dbReference type="ChEBI" id="CHEBI:23378"/>
    </cofactor>
    <text evidence="1">Binds 1 copper ion per subunit.</text>
</comment>
<dbReference type="VEuPathDB" id="VectorBase:BGLAX_027110"/>
<dbReference type="SUPFAM" id="SSF49329">
    <property type="entry name" value="Cu,Zn superoxide dismutase-like"/>
    <property type="match status" value="1"/>
</dbReference>
<sequence>MMVCAFTCLLLSVVCLAVQVSGYSQPPRNALCRLQPDPASTQKVSGIVIFNQTGPSEPLKMTIHLSGFKTYSPDTPETQLLHGFHIHEFGDVASGCLAAGGHYNPKNSNHGDITDRVRHVGDFGNIKQELDGTLEKVIEDKIATLYGTYSVLSRAVVVHEKPDDLGRGGNPASLLNGNAGARLACCSIVISP</sequence>
<dbReference type="Gene3D" id="2.60.40.200">
    <property type="entry name" value="Superoxide dismutase, copper/zinc binding domain"/>
    <property type="match status" value="1"/>
</dbReference>
<feature type="signal peptide" evidence="2">
    <location>
        <begin position="1"/>
        <end position="17"/>
    </location>
</feature>
<evidence type="ECO:0000259" key="3">
    <source>
        <dbReference type="Pfam" id="PF00080"/>
    </source>
</evidence>
<evidence type="ECO:0000256" key="1">
    <source>
        <dbReference type="RuleBase" id="RU000393"/>
    </source>
</evidence>
<dbReference type="PROSITE" id="PS00087">
    <property type="entry name" value="SOD_CU_ZN_1"/>
    <property type="match status" value="1"/>
</dbReference>
<dbReference type="InterPro" id="IPR024134">
    <property type="entry name" value="SOD_Cu/Zn_/chaperone"/>
</dbReference>
<name>A0A2C9JB94_BIOGL</name>
<organism evidence="4 5">
    <name type="scientific">Biomphalaria glabrata</name>
    <name type="common">Bloodfluke planorb</name>
    <name type="synonym">Freshwater snail</name>
    <dbReference type="NCBI Taxonomy" id="6526"/>
    <lineage>
        <taxon>Eukaryota</taxon>
        <taxon>Metazoa</taxon>
        <taxon>Spiralia</taxon>
        <taxon>Lophotrochozoa</taxon>
        <taxon>Mollusca</taxon>
        <taxon>Gastropoda</taxon>
        <taxon>Heterobranchia</taxon>
        <taxon>Euthyneura</taxon>
        <taxon>Panpulmonata</taxon>
        <taxon>Hygrophila</taxon>
        <taxon>Lymnaeoidea</taxon>
        <taxon>Planorbidae</taxon>
        <taxon>Biomphalaria</taxon>
    </lineage>
</organism>
<dbReference type="VEuPathDB" id="VectorBase:BGLB000015"/>
<comment type="catalytic activity">
    <reaction evidence="1">
        <text>2 superoxide + 2 H(+) = H2O2 + O2</text>
        <dbReference type="Rhea" id="RHEA:20696"/>
        <dbReference type="ChEBI" id="CHEBI:15378"/>
        <dbReference type="ChEBI" id="CHEBI:15379"/>
        <dbReference type="ChEBI" id="CHEBI:16240"/>
        <dbReference type="ChEBI" id="CHEBI:18421"/>
        <dbReference type="EC" id="1.15.1.1"/>
    </reaction>
</comment>
<keyword evidence="2" id="KW-0732">Signal</keyword>
<dbReference type="EnsemblMetazoa" id="BGLB000015-RE">
    <property type="protein sequence ID" value="BGLB000015-PE"/>
    <property type="gene ID" value="BGLB000015"/>
</dbReference>
<accession>A0A2C9JB94</accession>
<comment type="function">
    <text evidence="1">Destroys radicals which are normally produced within the cells and which are toxic to biological systems.</text>
</comment>
<keyword evidence="1" id="KW-0186">Copper</keyword>
<dbReference type="GO" id="GO:0004784">
    <property type="term" value="F:superoxide dismutase activity"/>
    <property type="evidence" value="ECO:0007669"/>
    <property type="project" value="UniProtKB-EC"/>
</dbReference>
<keyword evidence="1" id="KW-0479">Metal-binding</keyword>
<dbReference type="InterPro" id="IPR001424">
    <property type="entry name" value="SOD_Cu_Zn_dom"/>
</dbReference>
<comment type="similarity">
    <text evidence="1">Belongs to the Cu-Zn superoxide dismutase family.</text>
</comment>
<evidence type="ECO:0000313" key="4">
    <source>
        <dbReference type="EnsemblMetazoa" id="BGLB000015-PE"/>
    </source>
</evidence>
<reference evidence="4" key="1">
    <citation type="submission" date="2020-05" db="UniProtKB">
        <authorList>
            <consortium name="EnsemblMetazoa"/>
        </authorList>
    </citation>
    <scope>IDENTIFICATION</scope>
    <source>
        <strain evidence="4">BB02</strain>
    </source>
</reference>
<dbReference type="Pfam" id="PF00080">
    <property type="entry name" value="Sod_Cu"/>
    <property type="match status" value="1"/>
</dbReference>
<dbReference type="GO" id="GO:0005507">
    <property type="term" value="F:copper ion binding"/>
    <property type="evidence" value="ECO:0007669"/>
    <property type="project" value="InterPro"/>
</dbReference>
<proteinExistence type="inferred from homology"/>
<evidence type="ECO:0000313" key="5">
    <source>
        <dbReference type="Proteomes" id="UP000076420"/>
    </source>
</evidence>
<protein>
    <recommendedName>
        <fullName evidence="1">Superoxide dismutase [Cu-Zn]</fullName>
        <ecNumber evidence="1">1.15.1.1</ecNumber>
    </recommendedName>
</protein>
<dbReference type="OrthoDB" id="2015551at2759"/>
<dbReference type="AlphaFoldDB" id="A0A2C9JB94"/>
<evidence type="ECO:0000256" key="2">
    <source>
        <dbReference type="SAM" id="SignalP"/>
    </source>
</evidence>
<dbReference type="EC" id="1.15.1.1" evidence="1"/>
<dbReference type="CDD" id="cd00305">
    <property type="entry name" value="Cu-Zn_Superoxide_Dismutase"/>
    <property type="match status" value="1"/>
</dbReference>
<keyword evidence="1" id="KW-0560">Oxidoreductase</keyword>
<gene>
    <name evidence="4" type="primary">106057531</name>
</gene>
<comment type="cofactor">
    <cofactor evidence="1">
        <name>Zn(2+)</name>
        <dbReference type="ChEBI" id="CHEBI:29105"/>
    </cofactor>
    <text evidence="1">Binds 1 zinc ion per subunit.</text>
</comment>
<dbReference type="PROSITE" id="PS00332">
    <property type="entry name" value="SOD_CU_ZN_2"/>
    <property type="match status" value="1"/>
</dbReference>
<feature type="chain" id="PRO_5013242927" description="Superoxide dismutase [Cu-Zn]" evidence="2">
    <location>
        <begin position="18"/>
        <end position="192"/>
    </location>
</feature>
<dbReference type="InterPro" id="IPR018152">
    <property type="entry name" value="SOD_Cu/Zn_BS"/>
</dbReference>
<dbReference type="PANTHER" id="PTHR10003">
    <property type="entry name" value="SUPEROXIDE DISMUTASE CU-ZN -RELATED"/>
    <property type="match status" value="1"/>
</dbReference>
<feature type="domain" description="Superoxide dismutase copper/zinc binding" evidence="3">
    <location>
        <begin position="44"/>
        <end position="188"/>
    </location>
</feature>
<keyword evidence="1" id="KW-0862">Zinc</keyword>
<dbReference type="InterPro" id="IPR036423">
    <property type="entry name" value="SOD-like_Cu/Zn_dom_sf"/>
</dbReference>